<dbReference type="AlphaFoldDB" id="A0A8J2XPD3"/>
<dbReference type="EMBL" id="BMDX01000010">
    <property type="protein sequence ID" value="GGA79252.1"/>
    <property type="molecule type" value="Genomic_DNA"/>
</dbReference>
<evidence type="ECO:0000256" key="1">
    <source>
        <dbReference type="ARBA" id="ARBA00044755"/>
    </source>
</evidence>
<organism evidence="3 4">
    <name type="scientific">Neiella marina</name>
    <dbReference type="NCBI Taxonomy" id="508461"/>
    <lineage>
        <taxon>Bacteria</taxon>
        <taxon>Pseudomonadati</taxon>
        <taxon>Pseudomonadota</taxon>
        <taxon>Gammaproteobacteria</taxon>
        <taxon>Alteromonadales</taxon>
        <taxon>Echinimonadaceae</taxon>
        <taxon>Neiella</taxon>
    </lineage>
</organism>
<reference evidence="4" key="1">
    <citation type="journal article" date="2019" name="Int. J. Syst. Evol. Microbiol.">
        <title>The Global Catalogue of Microorganisms (GCM) 10K type strain sequencing project: providing services to taxonomists for standard genome sequencing and annotation.</title>
        <authorList>
            <consortium name="The Broad Institute Genomics Platform"/>
            <consortium name="The Broad Institute Genome Sequencing Center for Infectious Disease"/>
            <person name="Wu L."/>
            <person name="Ma J."/>
        </authorList>
    </citation>
    <scope>NUCLEOTIDE SEQUENCE [LARGE SCALE GENOMIC DNA]</scope>
    <source>
        <strain evidence="4">CGMCC 1.10130</strain>
    </source>
</reference>
<comment type="caution">
    <text evidence="3">The sequence shown here is derived from an EMBL/GenBank/DDBJ whole genome shotgun (WGS) entry which is preliminary data.</text>
</comment>
<feature type="region of interest" description="Disordered" evidence="2">
    <location>
        <begin position="104"/>
        <end position="123"/>
    </location>
</feature>
<sequence>MACQSIVTIGRKGLLKGDLTAKKLVVSGSFDGCCNVDSLEITKTGKVMGEIRATELIIAKGGRFTGHCREKDAPQEVAVTEAQEPVKGIERSGKSTIERCLDGKLPASNQAASSPQKERLKTG</sequence>
<dbReference type="PANTHER" id="PTHR35024">
    <property type="entry name" value="HYPOTHETICAL CYTOSOLIC PROTEIN"/>
    <property type="match status" value="1"/>
</dbReference>
<protein>
    <recommendedName>
        <fullName evidence="5">Polymer-forming cytoskeletal protein</fullName>
    </recommendedName>
</protein>
<dbReference type="PANTHER" id="PTHR35024:SF4">
    <property type="entry name" value="POLYMER-FORMING CYTOSKELETAL PROTEIN"/>
    <property type="match status" value="1"/>
</dbReference>
<proteinExistence type="inferred from homology"/>
<dbReference type="InterPro" id="IPR007607">
    <property type="entry name" value="BacA/B"/>
</dbReference>
<evidence type="ECO:0000313" key="3">
    <source>
        <dbReference type="EMBL" id="GGA79252.1"/>
    </source>
</evidence>
<evidence type="ECO:0000313" key="4">
    <source>
        <dbReference type="Proteomes" id="UP000619743"/>
    </source>
</evidence>
<dbReference type="Pfam" id="PF04519">
    <property type="entry name" value="Bactofilin"/>
    <property type="match status" value="1"/>
</dbReference>
<comment type="similarity">
    <text evidence="1">Belongs to the bactofilin family.</text>
</comment>
<evidence type="ECO:0000256" key="2">
    <source>
        <dbReference type="SAM" id="MobiDB-lite"/>
    </source>
</evidence>
<accession>A0A8J2XPD3</accession>
<dbReference type="Proteomes" id="UP000619743">
    <property type="component" value="Unassembled WGS sequence"/>
</dbReference>
<gene>
    <name evidence="3" type="ORF">GCM10011369_21490</name>
</gene>
<evidence type="ECO:0008006" key="5">
    <source>
        <dbReference type="Google" id="ProtNLM"/>
    </source>
</evidence>
<keyword evidence="4" id="KW-1185">Reference proteome</keyword>
<name>A0A8J2XPD3_9GAMM</name>